<dbReference type="InterPro" id="IPR013083">
    <property type="entry name" value="Znf_RING/FYVE/PHD"/>
</dbReference>
<feature type="region of interest" description="Disordered" evidence="7">
    <location>
        <begin position="526"/>
        <end position="566"/>
    </location>
</feature>
<dbReference type="Gene3D" id="3.30.40.10">
    <property type="entry name" value="Zinc/RING finger domain, C3HC4 (zinc finger)"/>
    <property type="match status" value="1"/>
</dbReference>
<dbReference type="OrthoDB" id="436852at2759"/>
<feature type="compositionally biased region" description="Low complexity" evidence="7">
    <location>
        <begin position="769"/>
        <end position="780"/>
    </location>
</feature>
<feature type="compositionally biased region" description="Basic residues" evidence="7">
    <location>
        <begin position="623"/>
        <end position="635"/>
    </location>
</feature>
<evidence type="ECO:0000256" key="5">
    <source>
        <dbReference type="ARBA" id="ARBA00023242"/>
    </source>
</evidence>
<dbReference type="InterPro" id="IPR037869">
    <property type="entry name" value="Spp1/CFP1"/>
</dbReference>
<dbReference type="EMBL" id="JANBUH010000029">
    <property type="protein sequence ID" value="KAJ2756327.1"/>
    <property type="molecule type" value="Genomic_DNA"/>
</dbReference>
<keyword evidence="2" id="KW-0479">Metal-binding</keyword>
<feature type="region of interest" description="Disordered" evidence="7">
    <location>
        <begin position="69"/>
        <end position="95"/>
    </location>
</feature>
<keyword evidence="5" id="KW-0539">Nucleus</keyword>
<evidence type="ECO:0000259" key="8">
    <source>
        <dbReference type="PROSITE" id="PS50016"/>
    </source>
</evidence>
<feature type="region of interest" description="Disordered" evidence="7">
    <location>
        <begin position="270"/>
        <end position="356"/>
    </location>
</feature>
<evidence type="ECO:0000256" key="2">
    <source>
        <dbReference type="ARBA" id="ARBA00022723"/>
    </source>
</evidence>
<dbReference type="Pfam" id="PF00628">
    <property type="entry name" value="PHD"/>
    <property type="match status" value="1"/>
</dbReference>
<proteinExistence type="predicted"/>
<dbReference type="GO" id="GO:0008270">
    <property type="term" value="F:zinc ion binding"/>
    <property type="evidence" value="ECO:0007669"/>
    <property type="project" value="UniProtKB-KW"/>
</dbReference>
<dbReference type="Proteomes" id="UP001140011">
    <property type="component" value="Unassembled WGS sequence"/>
</dbReference>
<feature type="compositionally biased region" description="Basic residues" evidence="7">
    <location>
        <begin position="337"/>
        <end position="352"/>
    </location>
</feature>
<feature type="compositionally biased region" description="Polar residues" evidence="7">
    <location>
        <begin position="295"/>
        <end position="312"/>
    </location>
</feature>
<comment type="caution">
    <text evidence="9">The sequence shown here is derived from an EMBL/GenBank/DDBJ whole genome shotgun (WGS) entry which is preliminary data.</text>
</comment>
<dbReference type="InterPro" id="IPR019787">
    <property type="entry name" value="Znf_PHD-finger"/>
</dbReference>
<sequence length="1513" mass="157618">MQGAYSGKEPKRQGPGKKPPGSASAAQRGGPRKDGKMPVVAAAALLAGETDNASDMLGDGDVVRGTAGSFIVKPRGSKGGRRGPGQHDPELEATGDELNDISDLTSATAVGPRPVYCICRRSAIPGELMLACTDCKESFHGSCVDVASNTIRSTKPLYVCDACLQHHPRKRRTPGTILGVGSKVAPLVAATPKRSKKVQTAAVVDPIPKTETRLAETSNADMTPLPMANQAELAAVTGTIVALAAFMDAAGAMDEDDICPICEDECTCRGGGQTGRAGNDNGGGDEEGAPMPLFSQISKHTTSSSVAPLSSDTADKRGARVVKKPAGKAESGVIKARTTKTKAAGKPRAKKGKNSEKSLISRLVNAMDSAPPTGKIEEEELFFGHDTEDLEALASSSDDGNDDMFVSGGSHWQVDDKPVERQAAFPAAVAIPVIPTPRAKTTWHVQPGVTSSTKPINMAKVKAAPARRGRPAKKNAAPRVLAAEVEPRVFEVDATVIRGRGYRAPVKRGVSPLKISDDELINITDVTSDTSGGYPSETEFDLPSRVRRGAWSDSSMAMGNDDDDENIEEEEEAYLKHMRESDLSSSSLSDLDDVRLAVIRGSSGSDVDSGDESDAESVGGGRLRVRRQQRRKVRGVRSDPPVFGFAESDSESMGGLSSLGSDGSSSESDQELEFRAPQTAEERALAEYAESGDEREDALLVMHLEQLRAVRSVIQDCSSSPALLDGSDVSDVEGEITFTYRSDSDSRADLSDDLMAGWATEVRRRWDSDSSSGSSCLSESNLGRLRLPEDDEDHSDLYSSDSSGEFYTRRAFMDMEDDDMYPSELDLDSASLALGVALSMEQQGYSKEDAAAAAAVAAAASGAHALDKQPPTTTITASMNANGEADPIDGIVSIKSSGTAASRMATGTHTPFVASGWRAAAAAAAAAAAYLDGSIPPPVSYVLPKDLNEARSPSVALAAAQAQAQAEAEATERGDVLAIPGLSVFAESSMSCDSAPPTASSTTARMSAFTIGSDDETTETAAAAELTAAELTAAESKGAGASAAKLPQPAAGGFLSSQLSNSSFYKPLSSISLSARRTSSISVSTPAAAAAQPRHRSLSGTEESPESISTAALFADVPPPVISLAEVNAALNALVEQGSAGLPVDLWAADATGMSMLKRKLDGNAAELPADGVDKRRRGDLELDAAAFDISSLFATGPATPRHSDTLTLTMGAGTPMQGTPLRSSVHHAGDTASDDDDWLLAMDQLVDTEALLIKSPPSTPVDASMLGIGSSALDISQHSAVSGQNIGPDPFARWDRIPVNIFRRSRALASSHRRDIGAQDGMMGGGMSALALTAIKSSRQRRALVNSTLLTQHTLPPPPPPTPLGSRSASMAGMGGPTNIYRTPSTRERRLPPSLLGASEDLSSQASDLSTAATDSYTSGLVASPTSLVRSGLAGRKSVGGRVVSGGTSAADAADSIYAFGWLEDDEDLALFAMPELSTRDAQPSMTMMLAASAVSPMLRPFGSSADAEPKL</sequence>
<dbReference type="SMART" id="SM00249">
    <property type="entry name" value="PHD"/>
    <property type="match status" value="1"/>
</dbReference>
<feature type="region of interest" description="Disordered" evidence="7">
    <location>
        <begin position="1083"/>
        <end position="1104"/>
    </location>
</feature>
<gene>
    <name evidence="9" type="ORF">GGI19_000928</name>
</gene>
<protein>
    <recommendedName>
        <fullName evidence="8">PHD-type domain-containing protein</fullName>
    </recommendedName>
</protein>
<dbReference type="PROSITE" id="PS50016">
    <property type="entry name" value="ZF_PHD_2"/>
    <property type="match status" value="1"/>
</dbReference>
<dbReference type="InterPro" id="IPR019786">
    <property type="entry name" value="Zinc_finger_PHD-type_CS"/>
</dbReference>
<dbReference type="SUPFAM" id="SSF57903">
    <property type="entry name" value="FYVE/PHD zinc finger"/>
    <property type="match status" value="1"/>
</dbReference>
<dbReference type="PROSITE" id="PS01359">
    <property type="entry name" value="ZF_PHD_1"/>
    <property type="match status" value="1"/>
</dbReference>
<organism evidence="9 10">
    <name type="scientific">Coemansia pectinata</name>
    <dbReference type="NCBI Taxonomy" id="1052879"/>
    <lineage>
        <taxon>Eukaryota</taxon>
        <taxon>Fungi</taxon>
        <taxon>Fungi incertae sedis</taxon>
        <taxon>Zoopagomycota</taxon>
        <taxon>Kickxellomycotina</taxon>
        <taxon>Kickxellomycetes</taxon>
        <taxon>Kickxellales</taxon>
        <taxon>Kickxellaceae</taxon>
        <taxon>Coemansia</taxon>
    </lineage>
</organism>
<reference evidence="9" key="1">
    <citation type="submission" date="2022-07" db="EMBL/GenBank/DDBJ databases">
        <title>Phylogenomic reconstructions and comparative analyses of Kickxellomycotina fungi.</title>
        <authorList>
            <person name="Reynolds N.K."/>
            <person name="Stajich J.E."/>
            <person name="Barry K."/>
            <person name="Grigoriev I.V."/>
            <person name="Crous P."/>
            <person name="Smith M.E."/>
        </authorList>
    </citation>
    <scope>NUCLEOTIDE SEQUENCE</scope>
    <source>
        <strain evidence="9">BCRC 34297</strain>
    </source>
</reference>
<comment type="subcellular location">
    <subcellularLocation>
        <location evidence="1">Nucleus</location>
    </subcellularLocation>
</comment>
<accession>A0A9W8H272</accession>
<evidence type="ECO:0000313" key="9">
    <source>
        <dbReference type="EMBL" id="KAJ2756327.1"/>
    </source>
</evidence>
<dbReference type="GO" id="GO:0045893">
    <property type="term" value="P:positive regulation of DNA-templated transcription"/>
    <property type="evidence" value="ECO:0007669"/>
    <property type="project" value="TreeGrafter"/>
</dbReference>
<keyword evidence="10" id="KW-1185">Reference proteome</keyword>
<feature type="region of interest" description="Disordered" evidence="7">
    <location>
        <begin position="1378"/>
        <end position="1408"/>
    </location>
</feature>
<keyword evidence="3 6" id="KW-0863">Zinc-finger</keyword>
<keyword evidence="4" id="KW-0862">Zinc</keyword>
<dbReference type="GO" id="GO:0048188">
    <property type="term" value="C:Set1C/COMPASS complex"/>
    <property type="evidence" value="ECO:0007669"/>
    <property type="project" value="InterPro"/>
</dbReference>
<evidence type="ECO:0000256" key="4">
    <source>
        <dbReference type="ARBA" id="ARBA00022833"/>
    </source>
</evidence>
<dbReference type="PANTHER" id="PTHR46174:SF1">
    <property type="entry name" value="CXXC-TYPE ZINC FINGER PROTEIN 1"/>
    <property type="match status" value="1"/>
</dbReference>
<dbReference type="PANTHER" id="PTHR46174">
    <property type="entry name" value="CXXC-TYPE ZINC FINGER PROTEIN 1"/>
    <property type="match status" value="1"/>
</dbReference>
<evidence type="ECO:0000256" key="7">
    <source>
        <dbReference type="SAM" id="MobiDB-lite"/>
    </source>
</evidence>
<feature type="region of interest" description="Disordered" evidence="7">
    <location>
        <begin position="601"/>
        <end position="677"/>
    </location>
</feature>
<dbReference type="InterPro" id="IPR011011">
    <property type="entry name" value="Znf_FYVE_PHD"/>
</dbReference>
<evidence type="ECO:0000256" key="1">
    <source>
        <dbReference type="ARBA" id="ARBA00004123"/>
    </source>
</evidence>
<feature type="domain" description="PHD-type" evidence="8">
    <location>
        <begin position="114"/>
        <end position="166"/>
    </location>
</feature>
<name>A0A9W8H272_9FUNG</name>
<feature type="region of interest" description="Disordered" evidence="7">
    <location>
        <begin position="767"/>
        <end position="801"/>
    </location>
</feature>
<feature type="region of interest" description="Disordered" evidence="7">
    <location>
        <begin position="1"/>
        <end position="37"/>
    </location>
</feature>
<dbReference type="InterPro" id="IPR001965">
    <property type="entry name" value="Znf_PHD"/>
</dbReference>
<evidence type="ECO:0000256" key="6">
    <source>
        <dbReference type="PROSITE-ProRule" id="PRU00146"/>
    </source>
</evidence>
<evidence type="ECO:0000313" key="10">
    <source>
        <dbReference type="Proteomes" id="UP001140011"/>
    </source>
</evidence>
<feature type="compositionally biased region" description="Low complexity" evidence="7">
    <location>
        <begin position="651"/>
        <end position="667"/>
    </location>
</feature>
<evidence type="ECO:0000256" key="3">
    <source>
        <dbReference type="ARBA" id="ARBA00022771"/>
    </source>
</evidence>